<name>A0A7X0HV50_9BACI</name>
<keyword evidence="2" id="KW-1185">Reference proteome</keyword>
<dbReference type="RefSeq" id="WP_184526861.1">
    <property type="nucleotide sequence ID" value="NZ_JACHGK010000009.1"/>
</dbReference>
<reference evidence="1 2" key="1">
    <citation type="submission" date="2020-08" db="EMBL/GenBank/DDBJ databases">
        <title>Genomic Encyclopedia of Type Strains, Phase IV (KMG-IV): sequencing the most valuable type-strain genomes for metagenomic binning, comparative biology and taxonomic classification.</title>
        <authorList>
            <person name="Goeker M."/>
        </authorList>
    </citation>
    <scope>NUCLEOTIDE SEQUENCE [LARGE SCALE GENOMIC DNA]</scope>
    <source>
        <strain evidence="1 2">DSM 5391</strain>
    </source>
</reference>
<dbReference type="Proteomes" id="UP000531594">
    <property type="component" value="Unassembled WGS sequence"/>
</dbReference>
<gene>
    <name evidence="1" type="ORF">HNR53_002786</name>
</gene>
<accession>A0A7X0HV50</accession>
<dbReference type="PANTHER" id="PTHR40053">
    <property type="entry name" value="SPORULATION-CONTROL PROTEIN SPO0M"/>
    <property type="match status" value="1"/>
</dbReference>
<sequence length="324" mass="35554">MFKKFLARFGKGAAAVDLRFANRPYLAGDLLEGEVHILGGEVEQKVNSLAVRLMLSIRAKQGSAVRDVETIPLSGAFVIMPKEQKVIPFTYQIPSNLPVSRGAISYYFDTQLDIDGGVDRTDIDYFTLDVPNEVQMIFNALGNLGFREKHTSGKVDQYGQEFSFFPTQLFAGQVNEVELRLAHEGSGVRVWMEVDCRNGLHEIEAKREFFIEQSLLDSESQVTELLKESIAEAVNHPHAYAHPLSFTSYRPHHSHGHHGSGIGGMVGGMAMGILGGVLIGELMDDLIGDELLEGAAEDLGLDAAEQGEDDGFDLGDFFGGDDEF</sequence>
<protein>
    <submittedName>
        <fullName evidence="1">Sporulation-control protein</fullName>
    </submittedName>
</protein>
<comment type="caution">
    <text evidence="1">The sequence shown here is derived from an EMBL/GenBank/DDBJ whole genome shotgun (WGS) entry which is preliminary data.</text>
</comment>
<dbReference type="AlphaFoldDB" id="A0A7X0HV50"/>
<dbReference type="Pfam" id="PF07070">
    <property type="entry name" value="Spo0M"/>
    <property type="match status" value="1"/>
</dbReference>
<dbReference type="InterPro" id="IPR009776">
    <property type="entry name" value="Spore_0_M"/>
</dbReference>
<evidence type="ECO:0000313" key="1">
    <source>
        <dbReference type="EMBL" id="MBB6446136.1"/>
    </source>
</evidence>
<evidence type="ECO:0000313" key="2">
    <source>
        <dbReference type="Proteomes" id="UP000531594"/>
    </source>
</evidence>
<dbReference type="PANTHER" id="PTHR40053:SF1">
    <property type="entry name" value="SPORULATION-CONTROL PROTEIN SPO0M"/>
    <property type="match status" value="1"/>
</dbReference>
<proteinExistence type="predicted"/>
<dbReference type="EMBL" id="JACHGK010000009">
    <property type="protein sequence ID" value="MBB6446136.1"/>
    <property type="molecule type" value="Genomic_DNA"/>
</dbReference>
<organism evidence="1 2">
    <name type="scientific">Bacillus benzoevorans</name>
    <dbReference type="NCBI Taxonomy" id="1456"/>
    <lineage>
        <taxon>Bacteria</taxon>
        <taxon>Bacillati</taxon>
        <taxon>Bacillota</taxon>
        <taxon>Bacilli</taxon>
        <taxon>Bacillales</taxon>
        <taxon>Bacillaceae</taxon>
        <taxon>Bacillus</taxon>
    </lineage>
</organism>